<reference evidence="1" key="1">
    <citation type="submission" date="2019-02" db="EMBL/GenBank/DDBJ databases">
        <authorList>
            <person name="Gruber-Vodicka R. H."/>
            <person name="Seah K. B. B."/>
        </authorList>
    </citation>
    <scope>NUCLEOTIDE SEQUENCE</scope>
    <source>
        <strain evidence="1">BECK_BZ126</strain>
    </source>
</reference>
<organism evidence="1">
    <name type="scientific">Candidatus Kentrum sp. TC</name>
    <dbReference type="NCBI Taxonomy" id="2126339"/>
    <lineage>
        <taxon>Bacteria</taxon>
        <taxon>Pseudomonadati</taxon>
        <taxon>Pseudomonadota</taxon>
        <taxon>Gammaproteobacteria</taxon>
        <taxon>Candidatus Kentrum</taxon>
    </lineage>
</organism>
<dbReference type="AlphaFoldDB" id="A0A450ZV72"/>
<proteinExistence type="predicted"/>
<evidence type="ECO:0000313" key="1">
    <source>
        <dbReference type="EMBL" id="VFK57681.1"/>
    </source>
</evidence>
<accession>A0A450ZV72</accession>
<gene>
    <name evidence="1" type="ORF">BECKTC1821F_GA0114240_101926</name>
</gene>
<protein>
    <submittedName>
        <fullName evidence="1">Uncharacterized protein</fullName>
    </submittedName>
</protein>
<dbReference type="EMBL" id="CAADFW010000019">
    <property type="protein sequence ID" value="VFK57681.1"/>
    <property type="molecule type" value="Genomic_DNA"/>
</dbReference>
<sequence>MEIRYGSHVIVNQQSFFIFRGNEIAMIVVR</sequence>
<name>A0A450ZV72_9GAMM</name>